<keyword evidence="1" id="KW-0472">Membrane</keyword>
<gene>
    <name evidence="2" type="ORF">DOP62_05935</name>
</gene>
<reference evidence="2 3" key="1">
    <citation type="journal article" date="2018" name="Sci. Rep.">
        <title>Genome Features and Biochemical Characteristics of a Robust, Fast Growing and Naturally Transformable Cyanobacterium Synechococcus elongatus PCC 11801 Isolated from India.</title>
        <authorList>
            <person name="Jaiswal D."/>
            <person name="Sengupta A."/>
            <person name="Sohoni S."/>
            <person name="Sengupta S."/>
            <person name="Phadnavis A.G."/>
            <person name="Pakrasi H.B."/>
            <person name="Wangikar P.P."/>
        </authorList>
    </citation>
    <scope>NUCLEOTIDE SEQUENCE [LARGE SCALE GENOMIC DNA]</scope>
    <source>
        <strain evidence="2 3">PCC 11801</strain>
    </source>
</reference>
<proteinExistence type="predicted"/>
<dbReference type="RefSeq" id="WP_208676462.1">
    <property type="nucleotide sequence ID" value="NZ_CP030139.2"/>
</dbReference>
<evidence type="ECO:0000313" key="3">
    <source>
        <dbReference type="Proteomes" id="UP000267249"/>
    </source>
</evidence>
<sequence>MLGLAITLGHLIPFNIPVLLLFIPIALLFPQLSSSGAEVTYGFAWLEIHAWWVWAILFVWHSILTFPIVFLFLSLGKRKQLNK</sequence>
<accession>A0AAN1QN87</accession>
<protein>
    <submittedName>
        <fullName evidence="2">Uncharacterized protein</fullName>
    </submittedName>
</protein>
<name>A0AAN1QN87_SYNEL</name>
<feature type="transmembrane region" description="Helical" evidence="1">
    <location>
        <begin position="12"/>
        <end position="31"/>
    </location>
</feature>
<evidence type="ECO:0000313" key="2">
    <source>
        <dbReference type="EMBL" id="AZB72322.2"/>
    </source>
</evidence>
<organism evidence="2 3">
    <name type="scientific">Synechococcus elongatus PCC 11801</name>
    <dbReference type="NCBI Taxonomy" id="2219813"/>
    <lineage>
        <taxon>Bacteria</taxon>
        <taxon>Bacillati</taxon>
        <taxon>Cyanobacteriota</taxon>
        <taxon>Cyanophyceae</taxon>
        <taxon>Synechococcales</taxon>
        <taxon>Synechococcaceae</taxon>
        <taxon>Synechococcus</taxon>
    </lineage>
</organism>
<keyword evidence="1" id="KW-0812">Transmembrane</keyword>
<keyword evidence="1" id="KW-1133">Transmembrane helix</keyword>
<feature type="transmembrane region" description="Helical" evidence="1">
    <location>
        <begin position="51"/>
        <end position="73"/>
    </location>
</feature>
<dbReference type="AlphaFoldDB" id="A0AAN1QN87"/>
<dbReference type="EMBL" id="CP030139">
    <property type="protein sequence ID" value="AZB72322.2"/>
    <property type="molecule type" value="Genomic_DNA"/>
</dbReference>
<dbReference type="Proteomes" id="UP000267249">
    <property type="component" value="Chromosome"/>
</dbReference>
<evidence type="ECO:0000256" key="1">
    <source>
        <dbReference type="SAM" id="Phobius"/>
    </source>
</evidence>